<evidence type="ECO:0000313" key="2">
    <source>
        <dbReference type="EMBL" id="MEQ2253236.1"/>
    </source>
</evidence>
<dbReference type="InterPro" id="IPR035983">
    <property type="entry name" value="Hect_E3_ubiquitin_ligase"/>
</dbReference>
<protein>
    <submittedName>
        <fullName evidence="2">Uncharacterized protein</fullName>
    </submittedName>
</protein>
<gene>
    <name evidence="2" type="ORF">ILYODFUR_030084</name>
</gene>
<accession>A0ABV0V9V3</accession>
<proteinExistence type="predicted"/>
<dbReference type="SUPFAM" id="SSF56204">
    <property type="entry name" value="Hect, E3 ligase catalytic domain"/>
    <property type="match status" value="1"/>
</dbReference>
<reference evidence="2 3" key="1">
    <citation type="submission" date="2021-06" db="EMBL/GenBank/DDBJ databases">
        <authorList>
            <person name="Palmer J.M."/>
        </authorList>
    </citation>
    <scope>NUCLEOTIDE SEQUENCE [LARGE SCALE GENOMIC DNA]</scope>
    <source>
        <strain evidence="3">if_2019</strain>
        <tissue evidence="2">Muscle</tissue>
    </source>
</reference>
<dbReference type="Gene3D" id="3.90.1750.10">
    <property type="entry name" value="Hect, E3 ligase catalytic domains"/>
    <property type="match status" value="1"/>
</dbReference>
<feature type="compositionally biased region" description="Polar residues" evidence="1">
    <location>
        <begin position="27"/>
        <end position="40"/>
    </location>
</feature>
<keyword evidence="3" id="KW-1185">Reference proteome</keyword>
<feature type="region of interest" description="Disordered" evidence="1">
    <location>
        <begin position="21"/>
        <end position="40"/>
    </location>
</feature>
<organism evidence="2 3">
    <name type="scientific">Ilyodon furcidens</name>
    <name type="common">goldbreast splitfin</name>
    <dbReference type="NCBI Taxonomy" id="33524"/>
    <lineage>
        <taxon>Eukaryota</taxon>
        <taxon>Metazoa</taxon>
        <taxon>Chordata</taxon>
        <taxon>Craniata</taxon>
        <taxon>Vertebrata</taxon>
        <taxon>Euteleostomi</taxon>
        <taxon>Actinopterygii</taxon>
        <taxon>Neopterygii</taxon>
        <taxon>Teleostei</taxon>
        <taxon>Neoteleostei</taxon>
        <taxon>Acanthomorphata</taxon>
        <taxon>Ovalentaria</taxon>
        <taxon>Atherinomorphae</taxon>
        <taxon>Cyprinodontiformes</taxon>
        <taxon>Goodeidae</taxon>
        <taxon>Ilyodon</taxon>
    </lineage>
</organism>
<dbReference type="EMBL" id="JAHRIQ010097079">
    <property type="protein sequence ID" value="MEQ2253236.1"/>
    <property type="molecule type" value="Genomic_DNA"/>
</dbReference>
<evidence type="ECO:0000256" key="1">
    <source>
        <dbReference type="SAM" id="MobiDB-lite"/>
    </source>
</evidence>
<comment type="caution">
    <text evidence="2">The sequence shown here is derived from an EMBL/GenBank/DDBJ whole genome shotgun (WGS) entry which is preliminary data.</text>
</comment>
<sequence length="188" mass="21168">MNTRARGNQTSLIQVSNYPFTRRPRTNQRSAAQPESTDSLTTANQFSSAQGNDVTSFMNVEAVNQTPSDSRENYATYLSIMTSMSDLSSDEEELNQAIMASLQSGTFPYYRISDKPNPRSAKEVLLELASQIDSSQRCRFNINRSSVLDRALRGFRRLSYNPTYQMCIKFSDDLGLHEEAVDLGGPRR</sequence>
<name>A0ABV0V9V3_9TELE</name>
<evidence type="ECO:0000313" key="3">
    <source>
        <dbReference type="Proteomes" id="UP001482620"/>
    </source>
</evidence>
<dbReference type="Proteomes" id="UP001482620">
    <property type="component" value="Unassembled WGS sequence"/>
</dbReference>